<name>A0A418AM38_9STRA</name>
<dbReference type="EMBL" id="QUSY01001259">
    <property type="protein sequence ID" value="RHY25554.1"/>
    <property type="molecule type" value="Genomic_DNA"/>
</dbReference>
<dbReference type="GO" id="GO:0036503">
    <property type="term" value="P:ERAD pathway"/>
    <property type="evidence" value="ECO:0007669"/>
    <property type="project" value="TreeGrafter"/>
</dbReference>
<feature type="region of interest" description="Disordered" evidence="5">
    <location>
        <begin position="1072"/>
        <end position="1095"/>
    </location>
</feature>
<evidence type="ECO:0008006" key="11">
    <source>
        <dbReference type="Google" id="ProtNLM"/>
    </source>
</evidence>
<keyword evidence="3" id="KW-0677">Repeat</keyword>
<feature type="compositionally biased region" description="Basic and acidic residues" evidence="5">
    <location>
        <begin position="45"/>
        <end position="56"/>
    </location>
</feature>
<proteinExistence type="predicted"/>
<keyword evidence="10" id="KW-1185">Reference proteome</keyword>
<organism evidence="9 10">
    <name type="scientific">Aphanomyces invadans</name>
    <dbReference type="NCBI Taxonomy" id="157072"/>
    <lineage>
        <taxon>Eukaryota</taxon>
        <taxon>Sar</taxon>
        <taxon>Stramenopiles</taxon>
        <taxon>Oomycota</taxon>
        <taxon>Saprolegniomycetes</taxon>
        <taxon>Saprolegniales</taxon>
        <taxon>Verrucalvaceae</taxon>
        <taxon>Aphanomyces</taxon>
    </lineage>
</organism>
<evidence type="ECO:0000256" key="1">
    <source>
        <dbReference type="ARBA" id="ARBA00004496"/>
    </source>
</evidence>
<evidence type="ECO:0000313" key="10">
    <source>
        <dbReference type="Proteomes" id="UP000285060"/>
    </source>
</evidence>
<dbReference type="InterPro" id="IPR024372">
    <property type="entry name" value="Ecm29_N"/>
</dbReference>
<accession>A0A418AM38</accession>
<dbReference type="GO" id="GO:0005737">
    <property type="term" value="C:cytoplasm"/>
    <property type="evidence" value="ECO:0007669"/>
    <property type="project" value="UniProtKB-SubCell"/>
</dbReference>
<keyword evidence="4" id="KW-0647">Proteasome</keyword>
<dbReference type="InterPro" id="IPR011989">
    <property type="entry name" value="ARM-like"/>
</dbReference>
<dbReference type="VEuPathDB" id="FungiDB:H310_13311"/>
<evidence type="ECO:0000256" key="2">
    <source>
        <dbReference type="ARBA" id="ARBA00022490"/>
    </source>
</evidence>
<evidence type="ECO:0000313" key="9">
    <source>
        <dbReference type="EMBL" id="RHY25554.1"/>
    </source>
</evidence>
<feature type="chain" id="PRO_5019561774" description="TOG domain-containing protein" evidence="6">
    <location>
        <begin position="18"/>
        <end position="1977"/>
    </location>
</feature>
<dbReference type="Pfam" id="PF13001">
    <property type="entry name" value="ECM29_N"/>
    <property type="match status" value="1"/>
</dbReference>
<feature type="domain" description="Proteasome component Ecm29 N-terminal" evidence="7">
    <location>
        <begin position="82"/>
        <end position="576"/>
    </location>
</feature>
<sequence length="1977" mass="215385">MQKFVVLAAMLVAVVTAQGGLNFGDDNNEFLQRIKDRIRALKEARENKENNRKLDETQNAGPTLEIDMNTSGDTTSQHVQELDRVLLRLGLADDTKICDVLRLLLPQLFQRLIRTPSADVSSKILEILSHLVKRLKSLPTIQIALPVVALLPYLDPAPSDDVPALHVTYARNFSLLFVEMGFGGNLSNDDKAIVLTTIVRGMATRSPAYQDAVFRMFIHAFLRQDTPVTLDNTSLWSCQDVAVLLDFFLDVMLCPSTSQSRPRTERLARTKVATLEPASRTDVQLKLVQFLKLHSTSSSNLDATVWFAHMAAGAAADHHSISTYCQEELSRLIKYHHEALDTAAAITPLCHLILGSQMPSVDGGVTFLDRQPIPDLVALAVVPLLVQVKAIATDGFPLNLQVICTFLFGDNPRRPRVVKTNIRKAGMDLCVWVLSHTTDAMLQAALGPVLFSPLLKLLSEDGTTTDESPTVLHERKVGVYSAFSILARRLPALVGASSEAFQRLMHRAMVEEEHGRSGSSCLEALRTVAMAYVGPHVPAAVVQTIKQELVDLAASSKMQQAQFDRVRGVLALWASHLQFQGENAREGGGDLSMRLVCLRFAGDGSEQVRELARKAVFETPLPTFHDTMTVLGPQLKSMADQRIVLEMALTWCVASLQADAAPTACHTTDVQTLWDTCLMLLTGPHKAAASKTLVQVANVVRLGSFSVDDMRVIRHTMLMDTDDCVCEHMAILLASQTLPDHELHDLVQALAALLQNPSTRQLHVVRLATSCERRHYGALCGLGMLMRSNPHYLHKHDVVNTVAATLADHLATIQDNAALSNYDYNLHSQLVVASIQALGAMGNLMDMGGAAMSVLEVVLRAVHLARSTSDTTNTTTTIRMRAIQTLGCLVYGLPRTFAEHVTAAVVETFKRLSNSRDATLHFEAANVLAAWGHVVDGTLESGLKAVAASELPNRVTLVLDVVVAGVASSCPHVRNSSAIWLFGIVASMRQSPKAGGWNEWARQLPLRTLELHELLIDLLNEKTTLTQECAVKALAMLFDGAAQHAGAETIQKNMSDSLFKRLKCFRAFNDSTTSHAGSTSPPATSSPPEGTSSAFDAAANNNAIENACYREVSNVAADVGDASVMYTLLYLSANDPMWNLLDDLSKVGDPTLPSASPLPKVAATTIASMIRLPLNVVATDRAFGAAQTHKAHAEWHVSTIAVLLVPRLFLLKHHPNPKIGNCMTQLWKVLVHGSAATIASTTLPSNLDKAMATQFFEPILSYALQRLESSRHFKYREAACSSLVDILNGRDGADVRDHLSRVWKLAARAIDDVSDTVAVAGPPCRISKRKHPRTRVVGIKLVKCLGELSVRVSATDSRCLDQVLPFLVRDGISATHKLCQMLCMGYLLRLIQSISPIHLHAYLSTLPVTLLECMSSLEMPELQYAQFHVQDKRQLEKLRVSLSQAGPVGELLQACVAQLTHLARSAAIPIVRDLCDGMCTVLRSGVGLNTRVGSANFVATLVADVPLEMRQSGGAEKLLSRIFVPYITHAVLSETHDFYESDDDGGATVDDGLRDGLVVRAYCRAAAFVAKLSSSPAVAKYVRGILAVPSTIIQGADGGASTTEQGFGRYGWVTVTALQELLTQLPPSSSADTTMTDWCIDVFPVVYVSQYSSLPSLRAAWKAVVDVIPPTLQYSPLYAQRALTYACDLLSHLSWESRKQGASAIIALASSTEYVKIIREWSPAVEKIKSAIPGRLWRGKGILLEALGATYDLVDNSPSKDVVAVLVDECDRAIRNTDMAYLECAIVSLGSLGGKARSIASFGVLKRFFFDTPRPTDLPPLIRKRMFDTLGQWWPVEADAVDGASSISATHVLMWLCVDAAATFHVWSVREAMLRCLAQILSRATYNALDNRKTMEAIATTCQHGMGDAKYASVRRAALDALVALARRRNDAGMPLVALVPYKEDWIAAATTLLHDAEPSVCHAASQLVDCLRSIHY</sequence>
<evidence type="ECO:0000256" key="6">
    <source>
        <dbReference type="SAM" id="SignalP"/>
    </source>
</evidence>
<dbReference type="GO" id="GO:0005634">
    <property type="term" value="C:nucleus"/>
    <property type="evidence" value="ECO:0007669"/>
    <property type="project" value="TreeGrafter"/>
</dbReference>
<dbReference type="PANTHER" id="PTHR23346">
    <property type="entry name" value="TRANSLATIONAL ACTIVATOR GCN1-RELATED"/>
    <property type="match status" value="1"/>
</dbReference>
<dbReference type="GO" id="GO:0043248">
    <property type="term" value="P:proteasome assembly"/>
    <property type="evidence" value="ECO:0007669"/>
    <property type="project" value="InterPro"/>
</dbReference>
<dbReference type="GO" id="GO:0060090">
    <property type="term" value="F:molecular adaptor activity"/>
    <property type="evidence" value="ECO:0007669"/>
    <property type="project" value="InterPro"/>
</dbReference>
<feature type="region of interest" description="Disordered" evidence="5">
    <location>
        <begin position="45"/>
        <end position="75"/>
    </location>
</feature>
<dbReference type="Gene3D" id="1.25.10.10">
    <property type="entry name" value="Leucine-rich Repeat Variant"/>
    <property type="match status" value="3"/>
</dbReference>
<reference evidence="9 10" key="1">
    <citation type="submission" date="2018-08" db="EMBL/GenBank/DDBJ databases">
        <title>Aphanomyces genome sequencing and annotation.</title>
        <authorList>
            <person name="Minardi D."/>
            <person name="Oidtmann B."/>
            <person name="Van Der Giezen M."/>
            <person name="Studholme D.J."/>
        </authorList>
    </citation>
    <scope>NUCLEOTIDE SEQUENCE [LARGE SCALE GENOMIC DNA]</scope>
    <source>
        <strain evidence="9 10">NJM0002</strain>
    </source>
</reference>
<evidence type="ECO:0000256" key="3">
    <source>
        <dbReference type="ARBA" id="ARBA00022737"/>
    </source>
</evidence>
<dbReference type="SUPFAM" id="SSF48371">
    <property type="entry name" value="ARM repeat"/>
    <property type="match status" value="3"/>
</dbReference>
<dbReference type="InterPro" id="IPR055443">
    <property type="entry name" value="HEAT_ECM29"/>
</dbReference>
<comment type="caution">
    <text evidence="9">The sequence shown here is derived from an EMBL/GenBank/DDBJ whole genome shotgun (WGS) entry which is preliminary data.</text>
</comment>
<comment type="subcellular location">
    <subcellularLocation>
        <location evidence="1">Cytoplasm</location>
    </subcellularLocation>
</comment>
<protein>
    <recommendedName>
        <fullName evidence="11">TOG domain-containing protein</fullName>
    </recommendedName>
</protein>
<feature type="domain" description="Proteasome adapter and scaffold protein ECM29 HEAT-repeat" evidence="8">
    <location>
        <begin position="1399"/>
        <end position="1519"/>
    </location>
</feature>
<gene>
    <name evidence="9" type="ORF">DYB32_008241</name>
</gene>
<evidence type="ECO:0000259" key="8">
    <source>
        <dbReference type="Pfam" id="PF24492"/>
    </source>
</evidence>
<dbReference type="GO" id="GO:0000502">
    <property type="term" value="C:proteasome complex"/>
    <property type="evidence" value="ECO:0007669"/>
    <property type="project" value="UniProtKB-KW"/>
</dbReference>
<keyword evidence="2" id="KW-0963">Cytoplasm</keyword>
<dbReference type="Proteomes" id="UP000285060">
    <property type="component" value="Unassembled WGS sequence"/>
</dbReference>
<dbReference type="Pfam" id="PF24492">
    <property type="entry name" value="HEAT_ECM29"/>
    <property type="match status" value="1"/>
</dbReference>
<feature type="signal peptide" evidence="6">
    <location>
        <begin position="1"/>
        <end position="17"/>
    </location>
</feature>
<evidence type="ECO:0000256" key="4">
    <source>
        <dbReference type="ARBA" id="ARBA00022942"/>
    </source>
</evidence>
<dbReference type="InterPro" id="IPR016024">
    <property type="entry name" value="ARM-type_fold"/>
</dbReference>
<evidence type="ECO:0000256" key="5">
    <source>
        <dbReference type="SAM" id="MobiDB-lite"/>
    </source>
</evidence>
<keyword evidence="6" id="KW-0732">Signal</keyword>
<dbReference type="PANTHER" id="PTHR23346:SF19">
    <property type="entry name" value="PROTEASOME ADAPTER AND SCAFFOLD PROTEIN ECM29"/>
    <property type="match status" value="1"/>
</dbReference>
<evidence type="ECO:0000259" key="7">
    <source>
        <dbReference type="Pfam" id="PF13001"/>
    </source>
</evidence>